<dbReference type="GO" id="GO:0005739">
    <property type="term" value="C:mitochondrion"/>
    <property type="evidence" value="ECO:0007669"/>
    <property type="project" value="TreeGrafter"/>
</dbReference>
<dbReference type="PANTHER" id="PTHR14273:SF0">
    <property type="entry name" value="LYR MOTIF-CONTAINING PROTEIN 1"/>
    <property type="match status" value="1"/>
</dbReference>
<dbReference type="PANTHER" id="PTHR14273">
    <property type="entry name" value="LYR MOTIF-CONTAINING PROTEIN 1"/>
    <property type="match status" value="1"/>
</dbReference>
<reference evidence="3 4" key="1">
    <citation type="submission" date="2021-01" db="EMBL/GenBank/DDBJ databases">
        <title>Adiantum capillus-veneris genome.</title>
        <authorList>
            <person name="Fang Y."/>
            <person name="Liao Q."/>
        </authorList>
    </citation>
    <scope>NUCLEOTIDE SEQUENCE [LARGE SCALE GENOMIC DNA]</scope>
    <source>
        <strain evidence="3">H3</strain>
        <tissue evidence="3">Leaf</tissue>
    </source>
</reference>
<feature type="domain" description="Complex 1 LYR protein" evidence="2">
    <location>
        <begin position="9"/>
        <end position="64"/>
    </location>
</feature>
<dbReference type="OrthoDB" id="275715at2759"/>
<name>A0A9D4ZNN4_ADICA</name>
<accession>A0A9D4ZNN4</accession>
<dbReference type="InterPro" id="IPR040330">
    <property type="entry name" value="LYRM1"/>
</dbReference>
<keyword evidence="4" id="KW-1185">Reference proteome</keyword>
<protein>
    <recommendedName>
        <fullName evidence="2">Complex 1 LYR protein domain-containing protein</fullName>
    </recommendedName>
</protein>
<evidence type="ECO:0000313" key="4">
    <source>
        <dbReference type="Proteomes" id="UP000886520"/>
    </source>
</evidence>
<dbReference type="InterPro" id="IPR008011">
    <property type="entry name" value="Complex1_LYR_dom"/>
</dbReference>
<dbReference type="CDD" id="cd20261">
    <property type="entry name" value="Complex1_LYR_LYRM1"/>
    <property type="match status" value="1"/>
</dbReference>
<evidence type="ECO:0000259" key="2">
    <source>
        <dbReference type="Pfam" id="PF05347"/>
    </source>
</evidence>
<dbReference type="Pfam" id="PF05347">
    <property type="entry name" value="Complex1_LYR"/>
    <property type="match status" value="1"/>
</dbReference>
<comment type="caution">
    <text evidence="3">The sequence shown here is derived from an EMBL/GenBank/DDBJ whole genome shotgun (WGS) entry which is preliminary data.</text>
</comment>
<evidence type="ECO:0000256" key="1">
    <source>
        <dbReference type="ARBA" id="ARBA00009508"/>
    </source>
</evidence>
<dbReference type="Proteomes" id="UP000886520">
    <property type="component" value="Chromosome 5"/>
</dbReference>
<dbReference type="AlphaFoldDB" id="A0A9D4ZNN4"/>
<organism evidence="3 4">
    <name type="scientific">Adiantum capillus-veneris</name>
    <name type="common">Maidenhair fern</name>
    <dbReference type="NCBI Taxonomy" id="13818"/>
    <lineage>
        <taxon>Eukaryota</taxon>
        <taxon>Viridiplantae</taxon>
        <taxon>Streptophyta</taxon>
        <taxon>Embryophyta</taxon>
        <taxon>Tracheophyta</taxon>
        <taxon>Polypodiopsida</taxon>
        <taxon>Polypodiidae</taxon>
        <taxon>Polypodiales</taxon>
        <taxon>Pteridineae</taxon>
        <taxon>Pteridaceae</taxon>
        <taxon>Vittarioideae</taxon>
        <taxon>Adiantum</taxon>
    </lineage>
</organism>
<proteinExistence type="inferred from homology"/>
<evidence type="ECO:0000313" key="3">
    <source>
        <dbReference type="EMBL" id="KAI5080081.1"/>
    </source>
</evidence>
<comment type="similarity">
    <text evidence="1">Belongs to the complex I LYR family.</text>
</comment>
<dbReference type="InterPro" id="IPR045294">
    <property type="entry name" value="Complex1_LYR_LYRM1"/>
</dbReference>
<gene>
    <name evidence="3" type="ORF">GOP47_0005560</name>
</gene>
<sequence>MATQATRSRALSLYRKLIRSSRTWPGPAEEKRYILDECRSLFRQNQHLSEKDAIEKSIIEGETRYDYAWHYKIPYPRLHNFATGTLVEKPSRITGPVYEVPEGVSWHGA</sequence>
<dbReference type="EMBL" id="JABFUD020000005">
    <property type="protein sequence ID" value="KAI5080081.1"/>
    <property type="molecule type" value="Genomic_DNA"/>
</dbReference>